<dbReference type="PANTHER" id="PTHR10696">
    <property type="entry name" value="GAMMA-BUTYROBETAINE HYDROXYLASE-RELATED"/>
    <property type="match status" value="1"/>
</dbReference>
<organism evidence="10 11">
    <name type="scientific">Streptomyces smaragdinus</name>
    <dbReference type="NCBI Taxonomy" id="2585196"/>
    <lineage>
        <taxon>Bacteria</taxon>
        <taxon>Bacillati</taxon>
        <taxon>Actinomycetota</taxon>
        <taxon>Actinomycetes</taxon>
        <taxon>Kitasatosporales</taxon>
        <taxon>Streptomycetaceae</taxon>
        <taxon>Streptomyces</taxon>
    </lineage>
</organism>
<dbReference type="InterPro" id="IPR042098">
    <property type="entry name" value="TauD-like_sf"/>
</dbReference>
<dbReference type="InterPro" id="IPR003819">
    <property type="entry name" value="TauD/TfdA-like"/>
</dbReference>
<gene>
    <name evidence="10" type="primary">asnO_1</name>
    <name evidence="10" type="ORF">SRB5_14190</name>
</gene>
<accession>A0A7K0CEW4</accession>
<evidence type="ECO:0000256" key="5">
    <source>
        <dbReference type="ARBA" id="ARBA00023004"/>
    </source>
</evidence>
<dbReference type="InterPro" id="IPR050411">
    <property type="entry name" value="AlphaKG_dependent_hydroxylases"/>
</dbReference>
<dbReference type="AlphaFoldDB" id="A0A7K0CEW4"/>
<keyword evidence="6" id="KW-0045">Antibiotic biosynthesis</keyword>
<evidence type="ECO:0000259" key="9">
    <source>
        <dbReference type="Pfam" id="PF02668"/>
    </source>
</evidence>
<feature type="binding site" evidence="8">
    <location>
        <position position="161"/>
    </location>
    <ligand>
        <name>Fe cation</name>
        <dbReference type="ChEBI" id="CHEBI:24875"/>
    </ligand>
</feature>
<dbReference type="OrthoDB" id="3872700at2"/>
<feature type="binding site" evidence="8">
    <location>
        <position position="159"/>
    </location>
    <ligand>
        <name>Fe cation</name>
        <dbReference type="ChEBI" id="CHEBI:24875"/>
    </ligand>
</feature>
<comment type="caution">
    <text evidence="10">The sequence shown here is derived from an EMBL/GenBank/DDBJ whole genome shotgun (WGS) entry which is preliminary data.</text>
</comment>
<name>A0A7K0CEW4_9ACTN</name>
<evidence type="ECO:0000313" key="11">
    <source>
        <dbReference type="Proteomes" id="UP000466345"/>
    </source>
</evidence>
<keyword evidence="4 10" id="KW-0560">Oxidoreductase</keyword>
<reference evidence="10 11" key="1">
    <citation type="submission" date="2019-10" db="EMBL/GenBank/DDBJ databases">
        <title>Streptomyces smaragdinus sp. nov. and Streptomyces fabii sp. nov., isolated from the gut of fungus growing-termite Macrotermes natalensis.</title>
        <authorList>
            <person name="Schwitalla J."/>
            <person name="Benndorf R."/>
            <person name="Martin K."/>
            <person name="De Beer W."/>
            <person name="Kaster A.-K."/>
            <person name="Vollmers J."/>
            <person name="Poulsen M."/>
            <person name="Beemelmanns C."/>
        </authorList>
    </citation>
    <scope>NUCLEOTIDE SEQUENCE [LARGE SCALE GENOMIC DNA]</scope>
    <source>
        <strain evidence="10 11">RB5</strain>
    </source>
</reference>
<evidence type="ECO:0000256" key="3">
    <source>
        <dbReference type="ARBA" id="ARBA00022723"/>
    </source>
</evidence>
<dbReference type="GO" id="GO:0005506">
    <property type="term" value="F:iron ion binding"/>
    <property type="evidence" value="ECO:0007669"/>
    <property type="project" value="InterPro"/>
</dbReference>
<evidence type="ECO:0000256" key="7">
    <source>
        <dbReference type="PIRSR" id="PIRSR019543-1"/>
    </source>
</evidence>
<comment type="cofactor">
    <cofactor evidence="1">
        <name>Fe(2+)</name>
        <dbReference type="ChEBI" id="CHEBI:29033"/>
    </cofactor>
</comment>
<evidence type="ECO:0000313" key="10">
    <source>
        <dbReference type="EMBL" id="MQY11304.1"/>
    </source>
</evidence>
<evidence type="ECO:0000256" key="6">
    <source>
        <dbReference type="ARBA" id="ARBA00023194"/>
    </source>
</evidence>
<dbReference type="EC" id="1.14.11.39" evidence="10"/>
<dbReference type="PIRSF" id="PIRSF019543">
    <property type="entry name" value="Clavaminate_syn"/>
    <property type="match status" value="1"/>
</dbReference>
<evidence type="ECO:0000256" key="4">
    <source>
        <dbReference type="ARBA" id="ARBA00023002"/>
    </source>
</evidence>
<protein>
    <submittedName>
        <fullName evidence="10">L-asparagine oxygenase</fullName>
        <ecNumber evidence="10">1.14.11.39</ecNumber>
    </submittedName>
</protein>
<dbReference type="GO" id="GO:0016491">
    <property type="term" value="F:oxidoreductase activity"/>
    <property type="evidence" value="ECO:0007669"/>
    <property type="project" value="UniProtKB-KW"/>
</dbReference>
<dbReference type="Proteomes" id="UP000466345">
    <property type="component" value="Unassembled WGS sequence"/>
</dbReference>
<sequence>MPQPATMTAVGTTACNLTVAERRQTGDVALRLAGQLPASTDDAKWIEAVRDASCSLPPRLLAQLRAFRHDAGPDGALLVRNLPVAAPHGPGLPRTPTVAGSVEHTPTVAAAVVTAVMSQLGEVIAYRNEKSGALVQNVVPVPGSETSQSNAGSVLLEMHTENAFHDSRPDYVGLLCLREDPTGDARLTVSSVRKAVPLLRPKTRAVLSENRFLTVAPPSFGDQEDAALPHAVLRGSAEDPDVLVDFSATHPLDDGARAALAELRQVFFDVHQAYALRVGDLAVVDNRLAVHGRTSFAPRFDGTDRWLHRVYASLDNRRSRPYRAEGTAVLG</sequence>
<feature type="binding site" evidence="7">
    <location>
        <position position="305"/>
    </location>
    <ligand>
        <name>2-oxoglutarate</name>
        <dbReference type="ChEBI" id="CHEBI:16810"/>
    </ligand>
</feature>
<feature type="binding site" evidence="7">
    <location>
        <position position="309"/>
    </location>
    <ligand>
        <name>2-oxoglutarate</name>
        <dbReference type="ChEBI" id="CHEBI:16810"/>
    </ligand>
</feature>
<dbReference type="Pfam" id="PF02668">
    <property type="entry name" value="TauD"/>
    <property type="match status" value="1"/>
</dbReference>
<dbReference type="PANTHER" id="PTHR10696:SF56">
    <property type="entry name" value="TAUD_TFDA-LIKE DOMAIN-CONTAINING PROTEIN"/>
    <property type="match status" value="1"/>
</dbReference>
<dbReference type="GO" id="GO:0017000">
    <property type="term" value="P:antibiotic biosynthetic process"/>
    <property type="evidence" value="ECO:0007669"/>
    <property type="project" value="UniProtKB-KW"/>
</dbReference>
<evidence type="ECO:0000256" key="8">
    <source>
        <dbReference type="PIRSR" id="PIRSR019543-2"/>
    </source>
</evidence>
<feature type="binding site" evidence="8">
    <location>
        <position position="291"/>
    </location>
    <ligand>
        <name>Fe cation</name>
        <dbReference type="ChEBI" id="CHEBI:24875"/>
    </ligand>
</feature>
<keyword evidence="11" id="KW-1185">Reference proteome</keyword>
<feature type="domain" description="TauD/TfdA-like" evidence="9">
    <location>
        <begin position="125"/>
        <end position="311"/>
    </location>
</feature>
<evidence type="ECO:0000256" key="1">
    <source>
        <dbReference type="ARBA" id="ARBA00001954"/>
    </source>
</evidence>
<keyword evidence="5 8" id="KW-0408">Iron</keyword>
<proteinExistence type="inferred from homology"/>
<dbReference type="Gene3D" id="3.60.130.10">
    <property type="entry name" value="Clavaminate synthase-like"/>
    <property type="match status" value="1"/>
</dbReference>
<keyword evidence="3 8" id="KW-0479">Metal-binding</keyword>
<dbReference type="RefSeq" id="WP_153450583.1">
    <property type="nucleotide sequence ID" value="NZ_WEGJ01000003.1"/>
</dbReference>
<dbReference type="EMBL" id="WEGJ01000003">
    <property type="protein sequence ID" value="MQY11304.1"/>
    <property type="molecule type" value="Genomic_DNA"/>
</dbReference>
<dbReference type="InterPro" id="IPR014503">
    <property type="entry name" value="Clavaminate_syn-like"/>
</dbReference>
<dbReference type="SUPFAM" id="SSF51197">
    <property type="entry name" value="Clavaminate synthase-like"/>
    <property type="match status" value="1"/>
</dbReference>
<evidence type="ECO:0000256" key="2">
    <source>
        <dbReference type="ARBA" id="ARBA00008425"/>
    </source>
</evidence>
<feature type="binding site" evidence="7">
    <location>
        <position position="203"/>
    </location>
    <ligand>
        <name>2-oxoglutarate</name>
        <dbReference type="ChEBI" id="CHEBI:16810"/>
    </ligand>
</feature>
<comment type="similarity">
    <text evidence="2">Belongs to the clavaminate synthase family.</text>
</comment>